<organism evidence="1 2">
    <name type="scientific">Meloidogyne enterolobii</name>
    <name type="common">Root-knot nematode worm</name>
    <name type="synonym">Meloidogyne mayaguensis</name>
    <dbReference type="NCBI Taxonomy" id="390850"/>
    <lineage>
        <taxon>Eukaryota</taxon>
        <taxon>Metazoa</taxon>
        <taxon>Ecdysozoa</taxon>
        <taxon>Nematoda</taxon>
        <taxon>Chromadorea</taxon>
        <taxon>Rhabditida</taxon>
        <taxon>Tylenchina</taxon>
        <taxon>Tylenchomorpha</taxon>
        <taxon>Tylenchoidea</taxon>
        <taxon>Meloidogynidae</taxon>
        <taxon>Meloidogyninae</taxon>
        <taxon>Meloidogyne</taxon>
    </lineage>
</organism>
<accession>A0A6V7V0Z2</accession>
<dbReference type="Proteomes" id="UP000580250">
    <property type="component" value="Unassembled WGS sequence"/>
</dbReference>
<dbReference type="EMBL" id="CAJEWN010000140">
    <property type="protein sequence ID" value="CAD2168369.1"/>
    <property type="molecule type" value="Genomic_DNA"/>
</dbReference>
<proteinExistence type="predicted"/>
<name>A0A6V7V0Z2_MELEN</name>
<evidence type="ECO:0000313" key="1">
    <source>
        <dbReference type="EMBL" id="CAD2168369.1"/>
    </source>
</evidence>
<dbReference type="AlphaFoldDB" id="A0A6V7V0Z2"/>
<gene>
    <name evidence="1" type="ORF">MENT_LOCUS19734</name>
</gene>
<comment type="caution">
    <text evidence="1">The sequence shown here is derived from an EMBL/GenBank/DDBJ whole genome shotgun (WGS) entry which is preliminary data.</text>
</comment>
<reference evidence="1 2" key="1">
    <citation type="submission" date="2020-08" db="EMBL/GenBank/DDBJ databases">
        <authorList>
            <person name="Koutsovoulos G."/>
            <person name="Danchin GJ E."/>
        </authorList>
    </citation>
    <scope>NUCLEOTIDE SEQUENCE [LARGE SCALE GENOMIC DNA]</scope>
</reference>
<evidence type="ECO:0000313" key="2">
    <source>
        <dbReference type="Proteomes" id="UP000580250"/>
    </source>
</evidence>
<sequence length="69" mass="8033">MKGIKYISFTFPSNTKYEKYELVLRPRTSYFSLFLASYMNSYSYFVPGTSTNFSTSFEALPISHFSVEI</sequence>
<protein>
    <submittedName>
        <fullName evidence="1">Uncharacterized protein</fullName>
    </submittedName>
</protein>